<keyword evidence="3" id="KW-1185">Reference proteome</keyword>
<dbReference type="Proteomes" id="UP000717328">
    <property type="component" value="Unassembled WGS sequence"/>
</dbReference>
<dbReference type="AlphaFoldDB" id="A0A9P7K502"/>
<dbReference type="OrthoDB" id="2418900at2759"/>
<gene>
    <name evidence="2" type="ORF">H0H81_007301</name>
</gene>
<protein>
    <submittedName>
        <fullName evidence="2">Uncharacterized protein</fullName>
    </submittedName>
</protein>
<dbReference type="Pfam" id="PF18759">
    <property type="entry name" value="Plavaka"/>
    <property type="match status" value="1"/>
</dbReference>
<reference evidence="2" key="2">
    <citation type="submission" date="2021-10" db="EMBL/GenBank/DDBJ databases">
        <title>Phylogenomics reveals ancestral predisposition of the termite-cultivated fungus Termitomyces towards a domesticated lifestyle.</title>
        <authorList>
            <person name="Auxier B."/>
            <person name="Grum-Grzhimaylo A."/>
            <person name="Cardenas M.E."/>
            <person name="Lodge J.D."/>
            <person name="Laessoe T."/>
            <person name="Pedersen O."/>
            <person name="Smith M.E."/>
            <person name="Kuyper T.W."/>
            <person name="Franco-Molano E.A."/>
            <person name="Baroni T.J."/>
            <person name="Aanen D.K."/>
        </authorList>
    </citation>
    <scope>NUCLEOTIDE SEQUENCE</scope>
    <source>
        <strain evidence="2">D49</strain>
    </source>
</reference>
<evidence type="ECO:0000256" key="1">
    <source>
        <dbReference type="SAM" id="MobiDB-lite"/>
    </source>
</evidence>
<evidence type="ECO:0000313" key="2">
    <source>
        <dbReference type="EMBL" id="KAG5636644.1"/>
    </source>
</evidence>
<accession>A0A9P7K502</accession>
<sequence length="488" mass="55490">MAFAPEQVFTDEACSERVFDEMWTANWWWKIQELLPKGATIAPLILSSDKTQLSQFRGDKKAWPVYLTIGNISKEIRRQPSAHATILVGYLPVAKLECYSEPMRSLAGYRLFHYCMSKILEILVEAGENGVEMVCADGRVRRVHPILAAYVADYPEQCLAGCCMENRCPRCAVKPDDRGSPVMSVLRDVEWTLKILDEHKRGQEPPQFERDGLRAIYQPFWRYLPHCNIFACFTPDLLHQIHKGVFKDHFVKWCTTIIGEAEVDARFKAMASHPGLRHFKKGISSVSQWTGTEHKEMEKVFLGILAGAVNSEDIFVKLEIQEHFNIPKLHSIVHYVDSIEALGSLDRYNSESPERLHIDFAKEAYRASNKRDYTEQMVMWLQRQEAMWTRGAFCAWVKDQQGLIDGERNNSGSESLSEESESESGAVPIPTPTSSAPLYAIEKKAPFKNVTIQCLAVDFGAIDFIPALTTFLCRNIPDINAYAQPKFV</sequence>
<reference evidence="2" key="1">
    <citation type="submission" date="2021-02" db="EMBL/GenBank/DDBJ databases">
        <authorList>
            <person name="Nieuwenhuis M."/>
            <person name="Van De Peppel L.J.J."/>
        </authorList>
    </citation>
    <scope>NUCLEOTIDE SEQUENCE</scope>
    <source>
        <strain evidence="2">D49</strain>
    </source>
</reference>
<comment type="caution">
    <text evidence="2">The sequence shown here is derived from an EMBL/GenBank/DDBJ whole genome shotgun (WGS) entry which is preliminary data.</text>
</comment>
<dbReference type="InterPro" id="IPR041078">
    <property type="entry name" value="Plavaka"/>
</dbReference>
<evidence type="ECO:0000313" key="3">
    <source>
        <dbReference type="Proteomes" id="UP000717328"/>
    </source>
</evidence>
<organism evidence="2 3">
    <name type="scientific">Sphagnurus paluster</name>
    <dbReference type="NCBI Taxonomy" id="117069"/>
    <lineage>
        <taxon>Eukaryota</taxon>
        <taxon>Fungi</taxon>
        <taxon>Dikarya</taxon>
        <taxon>Basidiomycota</taxon>
        <taxon>Agaricomycotina</taxon>
        <taxon>Agaricomycetes</taxon>
        <taxon>Agaricomycetidae</taxon>
        <taxon>Agaricales</taxon>
        <taxon>Tricholomatineae</taxon>
        <taxon>Lyophyllaceae</taxon>
        <taxon>Sphagnurus</taxon>
    </lineage>
</organism>
<proteinExistence type="predicted"/>
<dbReference type="EMBL" id="JABCKI010005908">
    <property type="protein sequence ID" value="KAG5636644.1"/>
    <property type="molecule type" value="Genomic_DNA"/>
</dbReference>
<name>A0A9P7K502_9AGAR</name>
<feature type="region of interest" description="Disordered" evidence="1">
    <location>
        <begin position="407"/>
        <end position="431"/>
    </location>
</feature>